<dbReference type="GO" id="GO:0006508">
    <property type="term" value="P:proteolysis"/>
    <property type="evidence" value="ECO:0007669"/>
    <property type="project" value="InterPro"/>
</dbReference>
<feature type="signal peptide" evidence="3">
    <location>
        <begin position="1"/>
        <end position="17"/>
    </location>
</feature>
<evidence type="ECO:0000256" key="3">
    <source>
        <dbReference type="SAM" id="SignalP"/>
    </source>
</evidence>
<dbReference type="Gene3D" id="2.40.70.10">
    <property type="entry name" value="Acid Proteases"/>
    <property type="match status" value="2"/>
</dbReference>
<accession>A0A8H7ZD82</accession>
<comment type="caution">
    <text evidence="5">The sequence shown here is derived from an EMBL/GenBank/DDBJ whole genome shotgun (WGS) entry which is preliminary data.</text>
</comment>
<dbReference type="Proteomes" id="UP000669133">
    <property type="component" value="Unassembled WGS sequence"/>
</dbReference>
<dbReference type="GeneID" id="93652546"/>
<evidence type="ECO:0000313" key="6">
    <source>
        <dbReference type="Proteomes" id="UP000669133"/>
    </source>
</evidence>
<dbReference type="GO" id="GO:0004190">
    <property type="term" value="F:aspartic-type endopeptidase activity"/>
    <property type="evidence" value="ECO:0007669"/>
    <property type="project" value="InterPro"/>
</dbReference>
<keyword evidence="6" id="KW-1185">Reference proteome</keyword>
<name>A0A8H7ZD82_9ASCO</name>
<gene>
    <name evidence="5" type="ORF">I9W82_003917</name>
</gene>
<keyword evidence="3" id="KW-0732">Signal</keyword>
<dbReference type="InterPro" id="IPR021109">
    <property type="entry name" value="Peptidase_aspartic_dom_sf"/>
</dbReference>
<proteinExistence type="inferred from homology"/>
<dbReference type="Pfam" id="PF00026">
    <property type="entry name" value="Asp"/>
    <property type="match status" value="1"/>
</dbReference>
<evidence type="ECO:0000256" key="1">
    <source>
        <dbReference type="ARBA" id="ARBA00007447"/>
    </source>
</evidence>
<reference evidence="5 6" key="1">
    <citation type="submission" date="2020-12" db="EMBL/GenBank/DDBJ databases">
        <title>Effect of drift, selection, and recombination on the evolution of hybrid genomes in Candida yeast pathogens.</title>
        <authorList>
            <person name="Mixao V."/>
            <person name="Ksiezopolska E."/>
            <person name="Saus E."/>
            <person name="Boekhout T."/>
            <person name="Gacser A."/>
            <person name="Gabaldon T."/>
        </authorList>
    </citation>
    <scope>NUCLEOTIDE SEQUENCE [LARGE SCALE GENOMIC DNA]</scope>
    <source>
        <strain evidence="5 6">BP57</strain>
    </source>
</reference>
<dbReference type="PANTHER" id="PTHR47966">
    <property type="entry name" value="BETA-SITE APP-CLEAVING ENZYME, ISOFORM A-RELATED"/>
    <property type="match status" value="1"/>
</dbReference>
<dbReference type="PANTHER" id="PTHR47966:SF65">
    <property type="entry name" value="ASPARTIC-TYPE ENDOPEPTIDASE"/>
    <property type="match status" value="1"/>
</dbReference>
<dbReference type="RefSeq" id="XP_067547505.1">
    <property type="nucleotide sequence ID" value="XM_067692933.1"/>
</dbReference>
<organism evidence="5 6">
    <name type="scientific">Candida metapsilosis</name>
    <dbReference type="NCBI Taxonomy" id="273372"/>
    <lineage>
        <taxon>Eukaryota</taxon>
        <taxon>Fungi</taxon>
        <taxon>Dikarya</taxon>
        <taxon>Ascomycota</taxon>
        <taxon>Saccharomycotina</taxon>
        <taxon>Pichiomycetes</taxon>
        <taxon>Debaryomycetaceae</taxon>
        <taxon>Candida/Lodderomyces clade</taxon>
        <taxon>Candida</taxon>
    </lineage>
</organism>
<protein>
    <submittedName>
        <fullName evidence="5">SAP98</fullName>
    </submittedName>
</protein>
<dbReference type="OrthoDB" id="5839471at2759"/>
<comment type="similarity">
    <text evidence="1">Belongs to the peptidase A1 family.</text>
</comment>
<dbReference type="AlphaFoldDB" id="A0A8H7ZD82"/>
<dbReference type="EMBL" id="JAEOAQ010000005">
    <property type="protein sequence ID" value="KAG5418389.1"/>
    <property type="molecule type" value="Genomic_DNA"/>
</dbReference>
<dbReference type="InterPro" id="IPR001461">
    <property type="entry name" value="Aspartic_peptidase_A1"/>
</dbReference>
<feature type="domain" description="Peptidase A1" evidence="4">
    <location>
        <begin position="57"/>
        <end position="355"/>
    </location>
</feature>
<dbReference type="SUPFAM" id="SSF50630">
    <property type="entry name" value="Acid proteases"/>
    <property type="match status" value="1"/>
</dbReference>
<dbReference type="InterPro" id="IPR033121">
    <property type="entry name" value="PEPTIDASE_A1"/>
</dbReference>
<feature type="chain" id="PRO_5034834088" evidence="3">
    <location>
        <begin position="18"/>
        <end position="370"/>
    </location>
</feature>
<sequence>MKFQVPFLIALLTVAAAATPIEKRTPKYIAHQVEPYDLPVYDKREESLDFADTGTRYTVDLKIGSSKEKVKVIIDSASWRLNIPGSGGKCINTHTCPVDGIFHPEESNTFHNLSIFTKSYYGRGQTIVSAFKVTDDFFFDNGDKIPQFQFDLANATTFERGFFGIRRYSDQNASYVYAAKNAGLVDHAGFSLYLGNQQDKSGKLLVGAIDTAKYEGELALFNKTDYTIQPKSITTGDGEVIQFTRPVNLDSGNPRLSLDRHIVDAIYKEVGANEQGVAPCDNVLNGNKSLKFDLGEITVNVPYSRLYSRQLNNPNCCTGVIVDTYSTGSEQNLGIQFIEQIYLASSFESDTFGIAPVKHTDESNIVDFWF</sequence>
<evidence type="ECO:0000259" key="4">
    <source>
        <dbReference type="PROSITE" id="PS51767"/>
    </source>
</evidence>
<evidence type="ECO:0000313" key="5">
    <source>
        <dbReference type="EMBL" id="KAG5418389.1"/>
    </source>
</evidence>
<keyword evidence="2" id="KW-1015">Disulfide bond</keyword>
<evidence type="ECO:0000256" key="2">
    <source>
        <dbReference type="ARBA" id="ARBA00023157"/>
    </source>
</evidence>
<dbReference type="PROSITE" id="PS51767">
    <property type="entry name" value="PEPTIDASE_A1"/>
    <property type="match status" value="1"/>
</dbReference>